<reference evidence="4" key="1">
    <citation type="journal article" date="2022" name="Arch. Microbiol.">
        <title>Thiomicrorhabdus immobilis sp. nov., a mesophilic sulfur-oxidizing bacterium isolated from sediment of a brackish lake in northern Japan.</title>
        <authorList>
            <person name="Kojima H."/>
            <person name="Mochizuki J."/>
            <person name="Kanda M."/>
            <person name="Watanabe T."/>
            <person name="Fukui M."/>
        </authorList>
    </citation>
    <scope>NUCLEOTIDE SEQUENCE</scope>
    <source>
        <strain evidence="4">Am19</strain>
    </source>
</reference>
<dbReference type="SUPFAM" id="SSF56655">
    <property type="entry name" value="Carbohydrate phosphatase"/>
    <property type="match status" value="1"/>
</dbReference>
<proteinExistence type="inferred from homology"/>
<evidence type="ECO:0000313" key="5">
    <source>
        <dbReference type="Proteomes" id="UP001054820"/>
    </source>
</evidence>
<evidence type="ECO:0000256" key="1">
    <source>
        <dbReference type="ARBA" id="ARBA00009759"/>
    </source>
</evidence>
<keyword evidence="5" id="KW-1185">Reference proteome</keyword>
<dbReference type="Gene3D" id="3.40.190.80">
    <property type="match status" value="1"/>
</dbReference>
<dbReference type="PANTHER" id="PTHR20854">
    <property type="entry name" value="INOSITOL MONOPHOSPHATASE"/>
    <property type="match status" value="1"/>
</dbReference>
<evidence type="ECO:0000313" key="4">
    <source>
        <dbReference type="EMBL" id="BCN92813.1"/>
    </source>
</evidence>
<comment type="similarity">
    <text evidence="1">Belongs to the inositol monophosphatase superfamily.</text>
</comment>
<dbReference type="CDD" id="cd01637">
    <property type="entry name" value="IMPase_like"/>
    <property type="match status" value="1"/>
</dbReference>
<organism evidence="4 5">
    <name type="scientific">Thiomicrorhabdus immobilis</name>
    <dbReference type="NCBI Taxonomy" id="2791037"/>
    <lineage>
        <taxon>Bacteria</taxon>
        <taxon>Pseudomonadati</taxon>
        <taxon>Pseudomonadota</taxon>
        <taxon>Gammaproteobacteria</taxon>
        <taxon>Thiotrichales</taxon>
        <taxon>Piscirickettsiaceae</taxon>
        <taxon>Thiomicrorhabdus</taxon>
    </lineage>
</organism>
<sequence>MTNPNTLSHPFKQEAEWQKLQTGIVALAKTEVLARFEQVGAEEKDDGSLLTEADTEMQKQTQQFLAQNWPQYAFLGEESSSEEQEAAMNRDTGCWILDPVDGTSNFAIGIPVYSVSLALMIQGKLVAGLVYDPSRDEMFSARIGQGAQLNGKPLIANTPKQSLKQCSGIIDFKRLSAELATKIATQCPYSSQRSFGSVCLDWCWIAAGRGQVYLHGAQNIWDYAAGWLVLEEAGGYSCDLNNESVVVAKVIKRSAVAATTKPLFEEWRNYLEIK</sequence>
<evidence type="ECO:0000256" key="3">
    <source>
        <dbReference type="ARBA" id="ARBA00022842"/>
    </source>
</evidence>
<dbReference type="Pfam" id="PF00459">
    <property type="entry name" value="Inositol_P"/>
    <property type="match status" value="1"/>
</dbReference>
<dbReference type="RefSeq" id="WP_237263083.1">
    <property type="nucleotide sequence ID" value="NZ_AP024202.1"/>
</dbReference>
<dbReference type="PANTHER" id="PTHR20854:SF4">
    <property type="entry name" value="INOSITOL-1-MONOPHOSPHATASE-RELATED"/>
    <property type="match status" value="1"/>
</dbReference>
<name>A0ABN6CV06_9GAMM</name>
<evidence type="ECO:0000256" key="2">
    <source>
        <dbReference type="ARBA" id="ARBA00022723"/>
    </source>
</evidence>
<keyword evidence="3" id="KW-0460">Magnesium</keyword>
<protein>
    <submittedName>
        <fullName evidence="4">Phosphatase</fullName>
    </submittedName>
</protein>
<dbReference type="Gene3D" id="3.30.540.10">
    <property type="entry name" value="Fructose-1,6-Bisphosphatase, subunit A, domain 1"/>
    <property type="match status" value="1"/>
</dbReference>
<dbReference type="PROSITE" id="PS00630">
    <property type="entry name" value="IMP_2"/>
    <property type="match status" value="1"/>
</dbReference>
<gene>
    <name evidence="4" type="ORF">THMIRHAM_05980</name>
</gene>
<keyword evidence="2" id="KW-0479">Metal-binding</keyword>
<dbReference type="Proteomes" id="UP001054820">
    <property type="component" value="Chromosome"/>
</dbReference>
<dbReference type="InterPro" id="IPR000760">
    <property type="entry name" value="Inositol_monophosphatase-like"/>
</dbReference>
<dbReference type="InterPro" id="IPR020550">
    <property type="entry name" value="Inositol_monophosphatase_CS"/>
</dbReference>
<dbReference type="PRINTS" id="PR00377">
    <property type="entry name" value="IMPHPHTASES"/>
</dbReference>
<accession>A0ABN6CV06</accession>
<dbReference type="EMBL" id="AP024202">
    <property type="protein sequence ID" value="BCN92813.1"/>
    <property type="molecule type" value="Genomic_DNA"/>
</dbReference>